<dbReference type="InterPro" id="IPR001810">
    <property type="entry name" value="F-box_dom"/>
</dbReference>
<sequence>MDSDQALGYKRCELRINDYTLDAAQLETRCPLDSGRHTAPSHLSTRHPAASTGRLDRLPLELLSSILLVLDVSTLTEFRHVNRRATDLVDSLHQYQAVRRHCPNILRAIVSIRASSFTCRDLYESLLATKCATCDRFGGYLYIITCRRVCYFCFIRHTDYFPLLGQQAAQMTGLSRKDLIGTLPHVRSLPGRYTAFAKLSRPRLVLLDRRAVVSLGRADDAGEHQQQQRPDYTTREVWRYMSIISAPCFTDAGQRADWGRHCSRCKDSTDEPANHLRNLYTSDGLVEHYRQHHATER</sequence>
<evidence type="ECO:0000313" key="3">
    <source>
        <dbReference type="Proteomes" id="UP001305647"/>
    </source>
</evidence>
<dbReference type="AlphaFoldDB" id="A0AAN6T1F1"/>
<proteinExistence type="predicted"/>
<name>A0AAN6T1F1_9PEZI</name>
<accession>A0AAN6T1F1</accession>
<reference evidence="2" key="1">
    <citation type="journal article" date="2023" name="Mol. Phylogenet. Evol.">
        <title>Genome-scale phylogeny and comparative genomics of the fungal order Sordariales.</title>
        <authorList>
            <person name="Hensen N."/>
            <person name="Bonometti L."/>
            <person name="Westerberg I."/>
            <person name="Brannstrom I.O."/>
            <person name="Guillou S."/>
            <person name="Cros-Aarteil S."/>
            <person name="Calhoun S."/>
            <person name="Haridas S."/>
            <person name="Kuo A."/>
            <person name="Mondo S."/>
            <person name="Pangilinan J."/>
            <person name="Riley R."/>
            <person name="LaButti K."/>
            <person name="Andreopoulos B."/>
            <person name="Lipzen A."/>
            <person name="Chen C."/>
            <person name="Yan M."/>
            <person name="Daum C."/>
            <person name="Ng V."/>
            <person name="Clum A."/>
            <person name="Steindorff A."/>
            <person name="Ohm R.A."/>
            <person name="Martin F."/>
            <person name="Silar P."/>
            <person name="Natvig D.O."/>
            <person name="Lalanne C."/>
            <person name="Gautier V."/>
            <person name="Ament-Velasquez S.L."/>
            <person name="Kruys A."/>
            <person name="Hutchinson M.I."/>
            <person name="Powell A.J."/>
            <person name="Barry K."/>
            <person name="Miller A.N."/>
            <person name="Grigoriev I.V."/>
            <person name="Debuchy R."/>
            <person name="Gladieux P."/>
            <person name="Hiltunen Thoren M."/>
            <person name="Johannesson H."/>
        </authorList>
    </citation>
    <scope>NUCLEOTIDE SEQUENCE</scope>
    <source>
        <strain evidence="2">CBS 757.83</strain>
    </source>
</reference>
<dbReference type="InterPro" id="IPR036047">
    <property type="entry name" value="F-box-like_dom_sf"/>
</dbReference>
<organism evidence="2 3">
    <name type="scientific">Parathielavia hyrcaniae</name>
    <dbReference type="NCBI Taxonomy" id="113614"/>
    <lineage>
        <taxon>Eukaryota</taxon>
        <taxon>Fungi</taxon>
        <taxon>Dikarya</taxon>
        <taxon>Ascomycota</taxon>
        <taxon>Pezizomycotina</taxon>
        <taxon>Sordariomycetes</taxon>
        <taxon>Sordariomycetidae</taxon>
        <taxon>Sordariales</taxon>
        <taxon>Chaetomiaceae</taxon>
        <taxon>Parathielavia</taxon>
    </lineage>
</organism>
<comment type="caution">
    <text evidence="2">The sequence shown here is derived from an EMBL/GenBank/DDBJ whole genome shotgun (WGS) entry which is preliminary data.</text>
</comment>
<evidence type="ECO:0000313" key="2">
    <source>
        <dbReference type="EMBL" id="KAK4100544.1"/>
    </source>
</evidence>
<keyword evidence="3" id="KW-1185">Reference proteome</keyword>
<dbReference type="EMBL" id="MU863640">
    <property type="protein sequence ID" value="KAK4100544.1"/>
    <property type="molecule type" value="Genomic_DNA"/>
</dbReference>
<reference evidence="2" key="2">
    <citation type="submission" date="2023-05" db="EMBL/GenBank/DDBJ databases">
        <authorList>
            <consortium name="Lawrence Berkeley National Laboratory"/>
            <person name="Steindorff A."/>
            <person name="Hensen N."/>
            <person name="Bonometti L."/>
            <person name="Westerberg I."/>
            <person name="Brannstrom I.O."/>
            <person name="Guillou S."/>
            <person name="Cros-Aarteil S."/>
            <person name="Calhoun S."/>
            <person name="Haridas S."/>
            <person name="Kuo A."/>
            <person name="Mondo S."/>
            <person name="Pangilinan J."/>
            <person name="Riley R."/>
            <person name="Labutti K."/>
            <person name="Andreopoulos B."/>
            <person name="Lipzen A."/>
            <person name="Chen C."/>
            <person name="Yanf M."/>
            <person name="Daum C."/>
            <person name="Ng V."/>
            <person name="Clum A."/>
            <person name="Ohm R."/>
            <person name="Martin F."/>
            <person name="Silar P."/>
            <person name="Natvig D."/>
            <person name="Lalanne C."/>
            <person name="Gautier V."/>
            <person name="Ament-Velasquez S.L."/>
            <person name="Kruys A."/>
            <person name="Hutchinson M.I."/>
            <person name="Powell A.J."/>
            <person name="Barry K."/>
            <person name="Miller A.N."/>
            <person name="Grigoriev I.V."/>
            <person name="Debuchy R."/>
            <person name="Gladieux P."/>
            <person name="Thoren M.H."/>
            <person name="Johannesson H."/>
        </authorList>
    </citation>
    <scope>NUCLEOTIDE SEQUENCE</scope>
    <source>
        <strain evidence="2">CBS 757.83</strain>
    </source>
</reference>
<dbReference type="SUPFAM" id="SSF81383">
    <property type="entry name" value="F-box domain"/>
    <property type="match status" value="1"/>
</dbReference>
<feature type="domain" description="F-box" evidence="1">
    <location>
        <begin position="52"/>
        <end position="98"/>
    </location>
</feature>
<evidence type="ECO:0000259" key="1">
    <source>
        <dbReference type="PROSITE" id="PS50181"/>
    </source>
</evidence>
<gene>
    <name evidence="2" type="ORF">N658DRAFT_497281</name>
</gene>
<protein>
    <recommendedName>
        <fullName evidence="1">F-box domain-containing protein</fullName>
    </recommendedName>
</protein>
<dbReference type="Proteomes" id="UP001305647">
    <property type="component" value="Unassembled WGS sequence"/>
</dbReference>
<dbReference type="PROSITE" id="PS50181">
    <property type="entry name" value="FBOX"/>
    <property type="match status" value="1"/>
</dbReference>